<dbReference type="NCBIfam" id="TIGR02532">
    <property type="entry name" value="IV_pilin_GFxxxE"/>
    <property type="match status" value="1"/>
</dbReference>
<gene>
    <name evidence="2" type="ORF">HOV93_09900</name>
</gene>
<protein>
    <recommendedName>
        <fullName evidence="1">DUF1559 domain-containing protein</fullName>
    </recommendedName>
</protein>
<sequence>MIPKNMRKSLRRGFTLVELLVVIAIIGVLIALLLPAVQQAREAARRMTCSANYKQVALAIHNYHDTHLTFPLGGGISGGCSGFSGAHLFSWGVYTLPFLEQGARYDAVRFDVSNYANGYAPNHDPETALGPVSVYLCPSNPQSDTMVNPTLSGNIDAYARTDMAGVADSRDWRCDSSGSPGLRPRSDGNGVFYAMSSTKFRDIIDGTSNTLLVGEVTGDPQQATSDSATTYNGNVYALYDMLDTSSGINGPFTVPGGGTFAWRPQGFSSYHPGGAHFALADGSVRYFPETIDQTLLSGLTTRAGGEVLSEF</sequence>
<dbReference type="InterPro" id="IPR012902">
    <property type="entry name" value="N_methyl_site"/>
</dbReference>
<name>A0A7V9A632_9BACT</name>
<dbReference type="RefSeq" id="WP_207395319.1">
    <property type="nucleotide sequence ID" value="NZ_JABRWO010000002.1"/>
</dbReference>
<dbReference type="NCBIfam" id="TIGR04294">
    <property type="entry name" value="pre_pil_HX9DG"/>
    <property type="match status" value="1"/>
</dbReference>
<dbReference type="Pfam" id="PF07963">
    <property type="entry name" value="N_methyl"/>
    <property type="match status" value="1"/>
</dbReference>
<dbReference type="InterPro" id="IPR011453">
    <property type="entry name" value="DUF1559"/>
</dbReference>
<feature type="domain" description="DUF1559" evidence="1">
    <location>
        <begin position="38"/>
        <end position="293"/>
    </location>
</feature>
<organism evidence="2 3">
    <name type="scientific">Bremerella alba</name>
    <dbReference type="NCBI Taxonomy" id="980252"/>
    <lineage>
        <taxon>Bacteria</taxon>
        <taxon>Pseudomonadati</taxon>
        <taxon>Planctomycetota</taxon>
        <taxon>Planctomycetia</taxon>
        <taxon>Pirellulales</taxon>
        <taxon>Pirellulaceae</taxon>
        <taxon>Bremerella</taxon>
    </lineage>
</organism>
<reference evidence="2 3" key="1">
    <citation type="submission" date="2020-05" db="EMBL/GenBank/DDBJ databases">
        <title>Bremerella alba sp. nov., a novel planctomycete isolated from the surface of the macroalga Fucus spiralis.</title>
        <authorList>
            <person name="Godinho O."/>
            <person name="Botelho R."/>
            <person name="Albuquerque L."/>
            <person name="Wiegand S."/>
            <person name="Da Costa M.S."/>
            <person name="Lobo-Da-Cunha A."/>
            <person name="Jogler C."/>
            <person name="Lage O.M."/>
        </authorList>
    </citation>
    <scope>NUCLEOTIDE SEQUENCE [LARGE SCALE GENOMIC DNA]</scope>
    <source>
        <strain evidence="2 3">FF15</strain>
    </source>
</reference>
<dbReference type="InterPro" id="IPR045584">
    <property type="entry name" value="Pilin-like"/>
</dbReference>
<dbReference type="Proteomes" id="UP000551616">
    <property type="component" value="Unassembled WGS sequence"/>
</dbReference>
<dbReference type="PROSITE" id="PS00409">
    <property type="entry name" value="PROKAR_NTER_METHYL"/>
    <property type="match status" value="1"/>
</dbReference>
<dbReference type="EMBL" id="JABRWO010000002">
    <property type="protein sequence ID" value="MBA2113837.1"/>
    <property type="molecule type" value="Genomic_DNA"/>
</dbReference>
<dbReference type="AlphaFoldDB" id="A0A7V9A632"/>
<accession>A0A7V9A632</accession>
<evidence type="ECO:0000259" key="1">
    <source>
        <dbReference type="Pfam" id="PF07596"/>
    </source>
</evidence>
<dbReference type="SUPFAM" id="SSF54523">
    <property type="entry name" value="Pili subunits"/>
    <property type="match status" value="1"/>
</dbReference>
<dbReference type="InterPro" id="IPR027558">
    <property type="entry name" value="Pre_pil_HX9DG_C"/>
</dbReference>
<dbReference type="PANTHER" id="PTHR30093">
    <property type="entry name" value="GENERAL SECRETION PATHWAY PROTEIN G"/>
    <property type="match status" value="1"/>
</dbReference>
<keyword evidence="3" id="KW-1185">Reference proteome</keyword>
<dbReference type="Gene3D" id="3.30.700.10">
    <property type="entry name" value="Glycoprotein, Type 4 Pilin"/>
    <property type="match status" value="1"/>
</dbReference>
<evidence type="ECO:0000313" key="3">
    <source>
        <dbReference type="Proteomes" id="UP000551616"/>
    </source>
</evidence>
<comment type="caution">
    <text evidence="2">The sequence shown here is derived from an EMBL/GenBank/DDBJ whole genome shotgun (WGS) entry which is preliminary data.</text>
</comment>
<evidence type="ECO:0000313" key="2">
    <source>
        <dbReference type="EMBL" id="MBA2113837.1"/>
    </source>
</evidence>
<dbReference type="PANTHER" id="PTHR30093:SF2">
    <property type="entry name" value="TYPE II SECRETION SYSTEM PROTEIN H"/>
    <property type="match status" value="1"/>
</dbReference>
<proteinExistence type="predicted"/>
<dbReference type="Pfam" id="PF07596">
    <property type="entry name" value="SBP_bac_10"/>
    <property type="match status" value="1"/>
</dbReference>